<dbReference type="InterPro" id="IPR002869">
    <property type="entry name" value="Pyrv_flavodox_OxRed_cen"/>
</dbReference>
<dbReference type="GO" id="GO:0019164">
    <property type="term" value="F:pyruvate synthase activity"/>
    <property type="evidence" value="ECO:0007669"/>
    <property type="project" value="UniProtKB-EC"/>
</dbReference>
<keyword evidence="5" id="KW-0670">Pyruvate</keyword>
<keyword evidence="2" id="KW-0560">Oxidoreductase</keyword>
<proteinExistence type="predicted"/>
<evidence type="ECO:0000256" key="2">
    <source>
        <dbReference type="ARBA" id="ARBA00023002"/>
    </source>
</evidence>
<reference evidence="5" key="1">
    <citation type="journal article" date="2020" name="mSystems">
        <title>Genome- and Community-Level Interaction Insights into Carbon Utilization and Element Cycling Functions of Hydrothermarchaeota in Hydrothermal Sediment.</title>
        <authorList>
            <person name="Zhou Z."/>
            <person name="Liu Y."/>
            <person name="Xu W."/>
            <person name="Pan J."/>
            <person name="Luo Z.H."/>
            <person name="Li M."/>
        </authorList>
    </citation>
    <scope>NUCLEOTIDE SEQUENCE [LARGE SCALE GENOMIC DNA]</scope>
    <source>
        <strain evidence="5">SpSt-1056</strain>
    </source>
</reference>
<comment type="catalytic activity">
    <reaction evidence="3">
        <text>2 oxidized [2Fe-2S]-[ferredoxin] + pyruvate + CoA = 2 reduced [2Fe-2S]-[ferredoxin] + acetyl-CoA + CO2 + H(+)</text>
        <dbReference type="Rhea" id="RHEA:12765"/>
        <dbReference type="Rhea" id="RHEA-COMP:10000"/>
        <dbReference type="Rhea" id="RHEA-COMP:10001"/>
        <dbReference type="ChEBI" id="CHEBI:15361"/>
        <dbReference type="ChEBI" id="CHEBI:15378"/>
        <dbReference type="ChEBI" id="CHEBI:16526"/>
        <dbReference type="ChEBI" id="CHEBI:33737"/>
        <dbReference type="ChEBI" id="CHEBI:33738"/>
        <dbReference type="ChEBI" id="CHEBI:57287"/>
        <dbReference type="ChEBI" id="CHEBI:57288"/>
        <dbReference type="EC" id="1.2.7.1"/>
    </reaction>
</comment>
<sequence>MFFEVVLVGRGGQGVVTTSTILADAFLRDGKSVQAFPEFGPERAGAPVRAFVRVSDQPIEVYTPVEQADAAIVFDANLLKKFPPNKILKDGGTLVLNADASSLEHEEGYRVCRIPAAAIAKSLGKPLSIGVALLGAFSAFSRMIPLEKVSEAVAERLSAEDVRVVERGFGEVVAVAAE</sequence>
<dbReference type="EMBL" id="DRWN01000070">
    <property type="protein sequence ID" value="HHK69193.1"/>
    <property type="molecule type" value="Genomic_DNA"/>
</dbReference>
<gene>
    <name evidence="5" type="ORF">ENM11_08645</name>
</gene>
<protein>
    <recommendedName>
        <fullName evidence="1">pyruvate synthase</fullName>
        <ecNumber evidence="1">1.2.7.1</ecNumber>
    </recommendedName>
</protein>
<name>A0A7C5QS91_CALS0</name>
<evidence type="ECO:0000259" key="4">
    <source>
        <dbReference type="Pfam" id="PF01558"/>
    </source>
</evidence>
<dbReference type="Pfam" id="PF01558">
    <property type="entry name" value="POR"/>
    <property type="match status" value="1"/>
</dbReference>
<dbReference type="NCBIfam" id="TIGR02175">
    <property type="entry name" value="PorC_KorC"/>
    <property type="match status" value="1"/>
</dbReference>
<evidence type="ECO:0000313" key="5">
    <source>
        <dbReference type="EMBL" id="HHK69193.1"/>
    </source>
</evidence>
<evidence type="ECO:0000256" key="1">
    <source>
        <dbReference type="ARBA" id="ARBA00012822"/>
    </source>
</evidence>
<organism evidence="5">
    <name type="scientific">Caldiarchaeum subterraneum</name>
    <dbReference type="NCBI Taxonomy" id="311458"/>
    <lineage>
        <taxon>Archaea</taxon>
        <taxon>Nitrososphaerota</taxon>
        <taxon>Candidatus Caldarchaeales</taxon>
        <taxon>Candidatus Caldarchaeaceae</taxon>
        <taxon>Candidatus Caldarchaeum</taxon>
    </lineage>
</organism>
<dbReference type="PANTHER" id="PTHR43366">
    <property type="entry name" value="PYRUVATE SYNTHASE SUBUNIT PORC"/>
    <property type="match status" value="1"/>
</dbReference>
<dbReference type="PANTHER" id="PTHR43366:SF1">
    <property type="entry name" value="PYRUVATE SYNTHASE SUBUNIT PORC"/>
    <property type="match status" value="1"/>
</dbReference>
<comment type="caution">
    <text evidence="5">The sequence shown here is derived from an EMBL/GenBank/DDBJ whole genome shotgun (WGS) entry which is preliminary data.</text>
</comment>
<dbReference type="InterPro" id="IPR051626">
    <property type="entry name" value="Oxidoreductase_gamma_subunit"/>
</dbReference>
<dbReference type="AlphaFoldDB" id="A0A7C5QS91"/>
<dbReference type="InterPro" id="IPR019752">
    <property type="entry name" value="Pyrv/ketoisovalerate_OxRed_cat"/>
</dbReference>
<dbReference type="EC" id="1.2.7.1" evidence="1"/>
<dbReference type="Gene3D" id="3.40.920.10">
    <property type="entry name" value="Pyruvate-ferredoxin oxidoreductase, PFOR, domain III"/>
    <property type="match status" value="1"/>
</dbReference>
<feature type="domain" description="Pyruvate/ketoisovalerate oxidoreductase catalytic" evidence="4">
    <location>
        <begin position="11"/>
        <end position="166"/>
    </location>
</feature>
<accession>A0A7C5QS91</accession>
<dbReference type="SUPFAM" id="SSF53323">
    <property type="entry name" value="Pyruvate-ferredoxin oxidoreductase, PFOR, domain III"/>
    <property type="match status" value="1"/>
</dbReference>
<evidence type="ECO:0000256" key="3">
    <source>
        <dbReference type="ARBA" id="ARBA00049357"/>
    </source>
</evidence>
<dbReference type="InterPro" id="IPR011894">
    <property type="entry name" value="PorC_KorC"/>
</dbReference>